<accession>A0A0J8G2F3</accession>
<keyword evidence="2" id="KW-1185">Reference proteome</keyword>
<dbReference type="EMBL" id="LFMW01000009">
    <property type="protein sequence ID" value="KMT54863.1"/>
    <property type="molecule type" value="Genomic_DNA"/>
</dbReference>
<organism evidence="1 2">
    <name type="scientific">Pseudomonas fildesensis</name>
    <dbReference type="NCBI Taxonomy" id="1674920"/>
    <lineage>
        <taxon>Bacteria</taxon>
        <taxon>Pseudomonadati</taxon>
        <taxon>Pseudomonadota</taxon>
        <taxon>Gammaproteobacteria</taxon>
        <taxon>Pseudomonadales</taxon>
        <taxon>Pseudomonadaceae</taxon>
        <taxon>Pseudomonas</taxon>
    </lineage>
</organism>
<dbReference type="Proteomes" id="UP000037551">
    <property type="component" value="Unassembled WGS sequence"/>
</dbReference>
<evidence type="ECO:0000313" key="1">
    <source>
        <dbReference type="EMBL" id="KMT54863.1"/>
    </source>
</evidence>
<proteinExistence type="predicted"/>
<gene>
    <name evidence="1" type="ORF">ACR52_15250</name>
</gene>
<protein>
    <submittedName>
        <fullName evidence="1">Uncharacterized protein</fullName>
    </submittedName>
</protein>
<reference evidence="1 2" key="1">
    <citation type="submission" date="2015-06" db="EMBL/GenBank/DDBJ databases">
        <title>Draft genome sequence of an Antarctic Pseudomonas sp. strain KG01 with full potential for biotechnological applications.</title>
        <authorList>
            <person name="Pavlov M.S."/>
            <person name="Lira F."/>
            <person name="Martinez J.L."/>
            <person name="Marshall S.H."/>
        </authorList>
    </citation>
    <scope>NUCLEOTIDE SEQUENCE [LARGE SCALE GENOMIC DNA]</scope>
    <source>
        <strain evidence="1 2">KG01</strain>
    </source>
</reference>
<name>A0A0J8G2F3_9PSED</name>
<sequence length="130" mass="14862">MMNIGDIVELDGWLVIIDYKLFLIPENYSESYEDGEKIEMSNPEIMFSVMDEILPLAGGKSFIFHKSKVSGVLIELSPMKIKPTALSVEERGRGFISIDVEGAVEKHKARYEDFLKKRQNVKSGDWLDYL</sequence>
<comment type="caution">
    <text evidence="1">The sequence shown here is derived from an EMBL/GenBank/DDBJ whole genome shotgun (WGS) entry which is preliminary data.</text>
</comment>
<dbReference type="AlphaFoldDB" id="A0A0J8G2F3"/>
<dbReference type="PATRIC" id="fig|1674920.3.peg.971"/>
<evidence type="ECO:0000313" key="2">
    <source>
        <dbReference type="Proteomes" id="UP000037551"/>
    </source>
</evidence>